<organism evidence="1 2">
    <name type="scientific">Aspergillus niger (strain ATCC 1015 / CBS 113.46 / FGSC A1144 / LSHB Ac4 / NCTC 3858a / NRRL 328 / USDA 3528.7)</name>
    <dbReference type="NCBI Taxonomy" id="380704"/>
    <lineage>
        <taxon>Eukaryota</taxon>
        <taxon>Fungi</taxon>
        <taxon>Dikarya</taxon>
        <taxon>Ascomycota</taxon>
        <taxon>Pezizomycotina</taxon>
        <taxon>Eurotiomycetes</taxon>
        <taxon>Eurotiomycetidae</taxon>
        <taxon>Eurotiales</taxon>
        <taxon>Aspergillaceae</taxon>
        <taxon>Aspergillus</taxon>
        <taxon>Aspergillus subgen. Circumdati</taxon>
    </lineage>
</organism>
<evidence type="ECO:0008006" key="3">
    <source>
        <dbReference type="Google" id="ProtNLM"/>
    </source>
</evidence>
<dbReference type="VEuPathDB" id="FungiDB:ASPNIDRAFT2_42009"/>
<dbReference type="InterPro" id="IPR043129">
    <property type="entry name" value="ATPase_NBD"/>
</dbReference>
<dbReference type="EMBL" id="ACJE01000002">
    <property type="protein sequence ID" value="EHA28071.1"/>
    <property type="molecule type" value="Genomic_DNA"/>
</dbReference>
<dbReference type="STRING" id="380704.G3XPA9"/>
<protein>
    <recommendedName>
        <fullName evidence="3">Actin-like ATPase domain-containing protein</fullName>
    </recommendedName>
</protein>
<dbReference type="Proteomes" id="UP000009038">
    <property type="component" value="Unassembled WGS sequence"/>
</dbReference>
<sequence length="566" mass="62274">MSTEPNPDKYSVGIDVGVTKTGKPPFSNPSPPPPHFFIRLGENVDLITYAGPNIPIRVWTPGNDDDWCIPSVMAYDANGGFVWGHQAVDRDDALAWTKLLVDGSPALDIRGSKLEGIVTGRIGTTGGRSVETVIGDFLGALRLQILATLRTHTVNPQVTWCLAMPGCWSPVGSQVFRDAVTHARLELPGHQVIYTSESWAAARWVEFSLRASQGIQSGDVLLVCDCGGATTDLDIIEVDGLPPHDLKAPHAPRSIRCGGVDVDSGLVQQLRNRFHSTQVFRRGQPAAIARRAVNEAKQQFTGEDGSHVDVQILRGQALVPHRFDFADLVAAFRPLVTKVYDLISQMIGGYRGKVTKVVVVGGMSKSQYFREYMRNCLDDLPADSRPELLGPITQAISAVARGAVLQAIDQPRRVESLKGYELSLPFIEPGHNGFTNGCQTFVAIRQGCRDVPRQGEFPAVVRFRPNEMGRNINLFSLGPPDESPPVLVNYTPATAPTQMQHSLETLWRGQVAYREYPVKVSRVINYGAQLEIQWEVWTTHGRQPDSRLVERIAQLVHPAKNELHLV</sequence>
<comment type="caution">
    <text evidence="1">The sequence shown here is derived from an EMBL/GenBank/DDBJ whole genome shotgun (WGS) entry which is preliminary data.</text>
</comment>
<reference evidence="1 2" key="1">
    <citation type="journal article" date="2011" name="Genome Res.">
        <title>Comparative genomics of citric-acid-producing Aspergillus niger ATCC 1015 versus enzyme-producing CBS 513.88.</title>
        <authorList>
            <person name="Andersen M.R."/>
            <person name="Salazar M.P."/>
            <person name="Schaap P.J."/>
            <person name="van de Vondervoort P.J."/>
            <person name="Culley D."/>
            <person name="Thykaer J."/>
            <person name="Frisvad J.C."/>
            <person name="Nielsen K.F."/>
            <person name="Albang R."/>
            <person name="Albermann K."/>
            <person name="Berka R.M."/>
            <person name="Braus G.H."/>
            <person name="Braus-Stromeyer S.A."/>
            <person name="Corrochano L.M."/>
            <person name="Dai Z."/>
            <person name="van Dijck P.W."/>
            <person name="Hofmann G."/>
            <person name="Lasure L.L."/>
            <person name="Magnuson J.K."/>
            <person name="Menke H."/>
            <person name="Meijer M."/>
            <person name="Meijer S.L."/>
            <person name="Nielsen J.B."/>
            <person name="Nielsen M.L."/>
            <person name="van Ooyen A.J."/>
            <person name="Pel H.J."/>
            <person name="Poulsen L."/>
            <person name="Samson R.A."/>
            <person name="Stam H."/>
            <person name="Tsang A."/>
            <person name="van den Brink J.M."/>
            <person name="Atkins A."/>
            <person name="Aerts A."/>
            <person name="Shapiro H."/>
            <person name="Pangilinan J."/>
            <person name="Salamov A."/>
            <person name="Lou Y."/>
            <person name="Lindquist E."/>
            <person name="Lucas S."/>
            <person name="Grimwood J."/>
            <person name="Grigoriev I.V."/>
            <person name="Kubicek C.P."/>
            <person name="Martinez D."/>
            <person name="van Peij N.N."/>
            <person name="Roubos J.A."/>
            <person name="Nielsen J."/>
            <person name="Baker S.E."/>
        </authorList>
    </citation>
    <scope>NUCLEOTIDE SEQUENCE [LARGE SCALE GENOMIC DNA]</scope>
    <source>
        <strain evidence="2">ATCC 1015 / CBS 113.46 / FGSC A1144 / LSHB Ac4 / NCTC 3858a / NRRL 328 / USDA 3528.7</strain>
    </source>
</reference>
<name>G3XPA9_ASPNA</name>
<dbReference type="SUPFAM" id="SSF53067">
    <property type="entry name" value="Actin-like ATPase domain"/>
    <property type="match status" value="2"/>
</dbReference>
<evidence type="ECO:0000313" key="1">
    <source>
        <dbReference type="EMBL" id="EHA28071.1"/>
    </source>
</evidence>
<gene>
    <name evidence="1" type="ORF">ASPNIDRAFT_42009</name>
</gene>
<proteinExistence type="predicted"/>
<evidence type="ECO:0000313" key="2">
    <source>
        <dbReference type="Proteomes" id="UP000009038"/>
    </source>
</evidence>
<dbReference type="Gene3D" id="3.30.420.40">
    <property type="match status" value="2"/>
</dbReference>
<dbReference type="CDD" id="cd10170">
    <property type="entry name" value="ASKHA_NBD_HSP70"/>
    <property type="match status" value="1"/>
</dbReference>
<dbReference type="PANTHER" id="PTHR42749:SF1">
    <property type="entry name" value="CELL SHAPE-DETERMINING PROTEIN MREB"/>
    <property type="match status" value="1"/>
</dbReference>
<accession>G3XPA9</accession>
<dbReference type="PANTHER" id="PTHR42749">
    <property type="entry name" value="CELL SHAPE-DETERMINING PROTEIN MREB"/>
    <property type="match status" value="1"/>
</dbReference>
<dbReference type="AlphaFoldDB" id="G3XPA9"/>
<dbReference type="HOGENOM" id="CLU_481429_0_0_1"/>
<dbReference type="Gene3D" id="3.90.640.10">
    <property type="entry name" value="Actin, Chain A, domain 4"/>
    <property type="match status" value="1"/>
</dbReference>
<dbReference type="OrthoDB" id="2394218at2759"/>